<organism evidence="1 2">
    <name type="scientific">Mucilaginibacter litoreus</name>
    <dbReference type="NCBI Taxonomy" id="1048221"/>
    <lineage>
        <taxon>Bacteria</taxon>
        <taxon>Pseudomonadati</taxon>
        <taxon>Bacteroidota</taxon>
        <taxon>Sphingobacteriia</taxon>
        <taxon>Sphingobacteriales</taxon>
        <taxon>Sphingobacteriaceae</taxon>
        <taxon>Mucilaginibacter</taxon>
    </lineage>
</organism>
<name>A0ABW3AVM2_9SPHI</name>
<evidence type="ECO:0000313" key="2">
    <source>
        <dbReference type="Proteomes" id="UP001597010"/>
    </source>
</evidence>
<dbReference type="Proteomes" id="UP001597010">
    <property type="component" value="Unassembled WGS sequence"/>
</dbReference>
<accession>A0ABW3AVM2</accession>
<reference evidence="2" key="1">
    <citation type="journal article" date="2019" name="Int. J. Syst. Evol. Microbiol.">
        <title>The Global Catalogue of Microorganisms (GCM) 10K type strain sequencing project: providing services to taxonomists for standard genome sequencing and annotation.</title>
        <authorList>
            <consortium name="The Broad Institute Genomics Platform"/>
            <consortium name="The Broad Institute Genome Sequencing Center for Infectious Disease"/>
            <person name="Wu L."/>
            <person name="Ma J."/>
        </authorList>
    </citation>
    <scope>NUCLEOTIDE SEQUENCE [LARGE SCALE GENOMIC DNA]</scope>
    <source>
        <strain evidence="2">CCUG 61484</strain>
    </source>
</reference>
<gene>
    <name evidence="1" type="ORF">ACFQZX_15875</name>
</gene>
<dbReference type="RefSeq" id="WP_377117169.1">
    <property type="nucleotide sequence ID" value="NZ_JBHTHZ010000014.1"/>
</dbReference>
<protein>
    <recommendedName>
        <fullName evidence="3">Histidine kinase</fullName>
    </recommendedName>
</protein>
<proteinExistence type="predicted"/>
<evidence type="ECO:0008006" key="3">
    <source>
        <dbReference type="Google" id="ProtNLM"/>
    </source>
</evidence>
<evidence type="ECO:0000313" key="1">
    <source>
        <dbReference type="EMBL" id="MFD0795101.1"/>
    </source>
</evidence>
<comment type="caution">
    <text evidence="1">The sequence shown here is derived from an EMBL/GenBank/DDBJ whole genome shotgun (WGS) entry which is preliminary data.</text>
</comment>
<dbReference type="EMBL" id="JBHTHZ010000014">
    <property type="protein sequence ID" value="MFD0795101.1"/>
    <property type="molecule type" value="Genomic_DNA"/>
</dbReference>
<sequence length="68" mass="7854">MAADNIFSITEDDLFKFKHDIKNQLSNIQLALEGLKFECEDTNEDLQLYISSLSESARKIDILIDNFK</sequence>
<keyword evidence="2" id="KW-1185">Reference proteome</keyword>